<dbReference type="PANTHER" id="PTHR30231:SF42">
    <property type="entry name" value="EXONUCLEASE"/>
    <property type="match status" value="1"/>
</dbReference>
<dbReference type="InterPro" id="IPR036397">
    <property type="entry name" value="RNaseH_sf"/>
</dbReference>
<keyword evidence="2" id="KW-0540">Nuclease</keyword>
<accession>A0A937XEU6</accession>
<dbReference type="GO" id="GO:0003676">
    <property type="term" value="F:nucleic acid binding"/>
    <property type="evidence" value="ECO:0007669"/>
    <property type="project" value="InterPro"/>
</dbReference>
<dbReference type="InterPro" id="IPR013520">
    <property type="entry name" value="Ribonucl_H"/>
</dbReference>
<feature type="domain" description="Exonuclease" evidence="1">
    <location>
        <begin position="19"/>
        <end position="123"/>
    </location>
</feature>
<evidence type="ECO:0000259" key="1">
    <source>
        <dbReference type="Pfam" id="PF00929"/>
    </source>
</evidence>
<gene>
    <name evidence="2" type="ORF">FJY75_12250</name>
</gene>
<proteinExistence type="predicted"/>
<name>A0A937XEU6_UNCEI</name>
<organism evidence="2 3">
    <name type="scientific">Eiseniibacteriota bacterium</name>
    <dbReference type="NCBI Taxonomy" id="2212470"/>
    <lineage>
        <taxon>Bacteria</taxon>
        <taxon>Candidatus Eiseniibacteriota</taxon>
    </lineage>
</organism>
<dbReference type="GO" id="GO:0005829">
    <property type="term" value="C:cytosol"/>
    <property type="evidence" value="ECO:0007669"/>
    <property type="project" value="TreeGrafter"/>
</dbReference>
<dbReference type="SUPFAM" id="SSF53098">
    <property type="entry name" value="Ribonuclease H-like"/>
    <property type="match status" value="1"/>
</dbReference>
<evidence type="ECO:0000313" key="2">
    <source>
        <dbReference type="EMBL" id="MBM3318613.1"/>
    </source>
</evidence>
<sequence length="143" mass="16181">ERSTHLIRPPRRDFVFSYLHGITWADVAGEPTFRELWPTIARELADVDYLVAHNAGFDRSVLYQCCERARVAPPPQDFHCTVKVAKHLWRLRHASLPHVCDYLGIGLQHHDPSSDALACARILIAALESGRELPPVLGARRAR</sequence>
<dbReference type="EMBL" id="VGIY01000418">
    <property type="protein sequence ID" value="MBM3318613.1"/>
    <property type="molecule type" value="Genomic_DNA"/>
</dbReference>
<dbReference type="PANTHER" id="PTHR30231">
    <property type="entry name" value="DNA POLYMERASE III SUBUNIT EPSILON"/>
    <property type="match status" value="1"/>
</dbReference>
<protein>
    <submittedName>
        <fullName evidence="2">Exonuclease</fullName>
    </submittedName>
</protein>
<keyword evidence="2" id="KW-0269">Exonuclease</keyword>
<dbReference type="Gene3D" id="3.30.420.10">
    <property type="entry name" value="Ribonuclease H-like superfamily/Ribonuclease H"/>
    <property type="match status" value="1"/>
</dbReference>
<reference evidence="2" key="1">
    <citation type="submission" date="2019-03" db="EMBL/GenBank/DDBJ databases">
        <title>Lake Tanganyika Metagenome-Assembled Genomes (MAGs).</title>
        <authorList>
            <person name="Tran P."/>
        </authorList>
    </citation>
    <scope>NUCLEOTIDE SEQUENCE</scope>
    <source>
        <strain evidence="2">M_DeepCast_400m_m2_100</strain>
    </source>
</reference>
<dbReference type="GO" id="GO:0008408">
    <property type="term" value="F:3'-5' exonuclease activity"/>
    <property type="evidence" value="ECO:0007669"/>
    <property type="project" value="TreeGrafter"/>
</dbReference>
<keyword evidence="2" id="KW-0378">Hydrolase</keyword>
<dbReference type="Pfam" id="PF00929">
    <property type="entry name" value="RNase_T"/>
    <property type="match status" value="1"/>
</dbReference>
<feature type="non-terminal residue" evidence="2">
    <location>
        <position position="1"/>
    </location>
</feature>
<dbReference type="AlphaFoldDB" id="A0A937XEU6"/>
<comment type="caution">
    <text evidence="2">The sequence shown here is derived from an EMBL/GenBank/DDBJ whole genome shotgun (WGS) entry which is preliminary data.</text>
</comment>
<dbReference type="Proteomes" id="UP000748308">
    <property type="component" value="Unassembled WGS sequence"/>
</dbReference>
<evidence type="ECO:0000313" key="3">
    <source>
        <dbReference type="Proteomes" id="UP000748308"/>
    </source>
</evidence>
<dbReference type="InterPro" id="IPR012337">
    <property type="entry name" value="RNaseH-like_sf"/>
</dbReference>